<feature type="transmembrane region" description="Helical" evidence="1">
    <location>
        <begin position="447"/>
        <end position="468"/>
    </location>
</feature>
<dbReference type="PANTHER" id="PTHR11161:SF0">
    <property type="entry name" value="O-ACYLTRANSFERASE LIKE PROTEIN"/>
    <property type="match status" value="1"/>
</dbReference>
<feature type="signal peptide" evidence="2">
    <location>
        <begin position="1"/>
        <end position="20"/>
    </location>
</feature>
<organism evidence="4 5">
    <name type="scientific">Plutella xylostella</name>
    <name type="common">Diamondback moth</name>
    <name type="synonym">Plutella maculipennis</name>
    <dbReference type="NCBI Taxonomy" id="51655"/>
    <lineage>
        <taxon>Eukaryota</taxon>
        <taxon>Metazoa</taxon>
        <taxon>Ecdysozoa</taxon>
        <taxon>Arthropoda</taxon>
        <taxon>Hexapoda</taxon>
        <taxon>Insecta</taxon>
        <taxon>Pterygota</taxon>
        <taxon>Neoptera</taxon>
        <taxon>Endopterygota</taxon>
        <taxon>Lepidoptera</taxon>
        <taxon>Glossata</taxon>
        <taxon>Ditrysia</taxon>
        <taxon>Yponomeutoidea</taxon>
        <taxon>Plutellidae</taxon>
        <taxon>Plutella</taxon>
    </lineage>
</organism>
<evidence type="ECO:0000259" key="3">
    <source>
        <dbReference type="SMART" id="SM00703"/>
    </source>
</evidence>
<accession>A0ABQ7QMF8</accession>
<dbReference type="EMBL" id="JAHIBW010000012">
    <property type="protein sequence ID" value="KAG7305985.1"/>
    <property type="molecule type" value="Genomic_DNA"/>
</dbReference>
<name>A0ABQ7QMF8_PLUXY</name>
<evidence type="ECO:0000313" key="5">
    <source>
        <dbReference type="Proteomes" id="UP000823941"/>
    </source>
</evidence>
<feature type="transmembrane region" description="Helical" evidence="1">
    <location>
        <begin position="591"/>
        <end position="611"/>
    </location>
</feature>
<feature type="chain" id="PRO_5046771006" description="Nose resistant-to-fluoxetine protein N-terminal domain-containing protein" evidence="2">
    <location>
        <begin position="21"/>
        <end position="698"/>
    </location>
</feature>
<evidence type="ECO:0000256" key="1">
    <source>
        <dbReference type="SAM" id="Phobius"/>
    </source>
</evidence>
<feature type="transmembrane region" description="Helical" evidence="1">
    <location>
        <begin position="304"/>
        <end position="325"/>
    </location>
</feature>
<dbReference type="InterPro" id="IPR052728">
    <property type="entry name" value="O2_lipid_transport_reg"/>
</dbReference>
<feature type="transmembrane region" description="Helical" evidence="1">
    <location>
        <begin position="475"/>
        <end position="496"/>
    </location>
</feature>
<feature type="transmembrane region" description="Helical" evidence="1">
    <location>
        <begin position="551"/>
        <end position="571"/>
    </location>
</feature>
<feature type="transmembrane region" description="Helical" evidence="1">
    <location>
        <begin position="632"/>
        <end position="651"/>
    </location>
</feature>
<keyword evidence="5" id="KW-1185">Reference proteome</keyword>
<dbReference type="Pfam" id="PF01757">
    <property type="entry name" value="Acyl_transf_3"/>
    <property type="match status" value="1"/>
</dbReference>
<keyword evidence="1" id="KW-0812">Transmembrane</keyword>
<dbReference type="InterPro" id="IPR006621">
    <property type="entry name" value="Nose-resist-to-fluoxetine_N"/>
</dbReference>
<feature type="transmembrane region" description="Helical" evidence="1">
    <location>
        <begin position="345"/>
        <end position="365"/>
    </location>
</feature>
<proteinExistence type="predicted"/>
<comment type="caution">
    <text evidence="4">The sequence shown here is derived from an EMBL/GenBank/DDBJ whole genome shotgun (WGS) entry which is preliminary data.</text>
</comment>
<dbReference type="Pfam" id="PF20146">
    <property type="entry name" value="NRF"/>
    <property type="match status" value="1"/>
</dbReference>
<dbReference type="Proteomes" id="UP000823941">
    <property type="component" value="Chromosome 12"/>
</dbReference>
<feature type="transmembrane region" description="Helical" evidence="1">
    <location>
        <begin position="671"/>
        <end position="690"/>
    </location>
</feature>
<dbReference type="PANTHER" id="PTHR11161">
    <property type="entry name" value="O-ACYLTRANSFERASE"/>
    <property type="match status" value="1"/>
</dbReference>
<evidence type="ECO:0000256" key="2">
    <source>
        <dbReference type="SAM" id="SignalP"/>
    </source>
</evidence>
<feature type="domain" description="Nose resistant-to-fluoxetine protein N-terminal" evidence="3">
    <location>
        <begin position="44"/>
        <end position="225"/>
    </location>
</feature>
<feature type="transmembrane region" description="Helical" evidence="1">
    <location>
        <begin position="236"/>
        <end position="255"/>
    </location>
</feature>
<evidence type="ECO:0000313" key="4">
    <source>
        <dbReference type="EMBL" id="KAG7305985.1"/>
    </source>
</evidence>
<dbReference type="InterPro" id="IPR002656">
    <property type="entry name" value="Acyl_transf_3_dom"/>
</dbReference>
<reference evidence="4 5" key="1">
    <citation type="submission" date="2021-06" db="EMBL/GenBank/DDBJ databases">
        <title>A haploid diamondback moth (Plutella xylostella L.) genome assembly resolves 31 chromosomes and identifies a diamide resistance mutation.</title>
        <authorList>
            <person name="Ward C.M."/>
            <person name="Perry K.D."/>
            <person name="Baker G."/>
            <person name="Powis K."/>
            <person name="Heckel D.G."/>
            <person name="Baxter S.W."/>
        </authorList>
    </citation>
    <scope>NUCLEOTIDE SEQUENCE [LARGE SCALE GENOMIC DNA]</scope>
    <source>
        <strain evidence="4 5">LV</strain>
        <tissue evidence="4">Single pupa</tissue>
    </source>
</reference>
<feature type="transmembrane region" description="Helical" evidence="1">
    <location>
        <begin position="385"/>
        <end position="407"/>
    </location>
</feature>
<sequence>MMNFIIQVFFVCGLCNCVFGYLELESYNKPNAFDLDLYENALDSKLCQSDLAYLQSNTYLGAQFLDAGIRLPRGFLIGNLADLGNYHQCLSIRGEDEHDHLRGKYCSITVPLSQENIQWQWIPDALAKNDLPWATLFPNVTHVSENWLRKLKDFQNRQSSLRRFLWQKTDSGELRRLPPDSPMGDLSLNLAICIPKSCTTGEALDSFFSNITTSGLDYTENYCRLPNDKPFVAADYVAFAVFGLVGLLTIISTSYDVHHTVIRKKDPKLSSPLYTSFSIFTNCRRLFSYSSTPKTIECLDGLRSIAMTWVVLGHSFSTNLIGGVVNPLDNLEWVKQPYSIYVTSAPITVDTFLLLSGILLVYTVAGKMGRETLLKNIHLFYLNRLLRLFPILATAVLATASVFHHVADGPLWQLFVRKVYNCRTYWWSTLLHVQNYMNASYMCLGHTWYIAVDVQLHIISPLVLYWVLTSKRAAWYGLTAALVTSLIAATIFNAAWGFKSSAIQASIENDLNYNRYYYINTLCRAPPFFVGMIYGYLLYSVQDTQIRIKRPILLLTWSLWFGVVSTVLYLTYPMQQAEWEHPVLDVFINSFMRPVWGLAIGWMIFACAKGYGGPINWFLSLRAWKAPSRLSYAAYVLHYPLLFVVNCTALTPVYFSDGPFVPSTGSCPCPVLHYPLLFVVNCTALAPVYFSDGPFVSL</sequence>
<keyword evidence="1" id="KW-0472">Membrane</keyword>
<dbReference type="SMART" id="SM00703">
    <property type="entry name" value="NRF"/>
    <property type="match status" value="1"/>
</dbReference>
<feature type="transmembrane region" description="Helical" evidence="1">
    <location>
        <begin position="516"/>
        <end position="539"/>
    </location>
</feature>
<protein>
    <recommendedName>
        <fullName evidence="3">Nose resistant-to-fluoxetine protein N-terminal domain-containing protein</fullName>
    </recommendedName>
</protein>
<gene>
    <name evidence="4" type="ORF">JYU34_008552</name>
</gene>
<keyword evidence="2" id="KW-0732">Signal</keyword>
<keyword evidence="1" id="KW-1133">Transmembrane helix</keyword>